<dbReference type="SUPFAM" id="SSF56436">
    <property type="entry name" value="C-type lectin-like"/>
    <property type="match status" value="1"/>
</dbReference>
<name>A0AAV3Y6G3_9GAST</name>
<sequence>MNDRCKQLGGYLVQTETNGESVFLVNYLKTLGANGPYFTGITDEESEGTFYNYNDKRSPGFIQWRWFQPDNWWNEDCVEIWYSGYNDRHCGTSGRYICEVPA</sequence>
<dbReference type="CDD" id="cd00037">
    <property type="entry name" value="CLECT"/>
    <property type="match status" value="1"/>
</dbReference>
<dbReference type="InterPro" id="IPR016186">
    <property type="entry name" value="C-type_lectin-like/link_sf"/>
</dbReference>
<evidence type="ECO:0000256" key="3">
    <source>
        <dbReference type="ARBA" id="ARBA00022729"/>
    </source>
</evidence>
<dbReference type="EMBL" id="BLXT01006043">
    <property type="protein sequence ID" value="GFO28550.1"/>
    <property type="molecule type" value="Genomic_DNA"/>
</dbReference>
<evidence type="ECO:0000313" key="8">
    <source>
        <dbReference type="Proteomes" id="UP000735302"/>
    </source>
</evidence>
<protein>
    <submittedName>
        <fullName evidence="6">C-type lectin domain family 4 member m</fullName>
    </submittedName>
</protein>
<keyword evidence="4" id="KW-0430">Lectin</keyword>
<feature type="domain" description="C-type lectin" evidence="5">
    <location>
        <begin position="1"/>
        <end position="99"/>
    </location>
</feature>
<evidence type="ECO:0000313" key="7">
    <source>
        <dbReference type="EMBL" id="GFO28550.1"/>
    </source>
</evidence>
<evidence type="ECO:0000256" key="2">
    <source>
        <dbReference type="ARBA" id="ARBA00022525"/>
    </source>
</evidence>
<comment type="subcellular location">
    <subcellularLocation>
        <location evidence="1">Secreted</location>
    </subcellularLocation>
</comment>
<dbReference type="EMBL" id="BLXT01000530">
    <property type="protein sequence ID" value="GFN78010.1"/>
    <property type="molecule type" value="Genomic_DNA"/>
</dbReference>
<dbReference type="GO" id="GO:0005615">
    <property type="term" value="C:extracellular space"/>
    <property type="evidence" value="ECO:0007669"/>
    <property type="project" value="TreeGrafter"/>
</dbReference>
<evidence type="ECO:0000259" key="5">
    <source>
        <dbReference type="PROSITE" id="PS50041"/>
    </source>
</evidence>
<reference evidence="6" key="1">
    <citation type="submission" date="2020-06" db="EMBL/GenBank/DDBJ databases">
        <authorList>
            <person name="Maeda T."/>
            <person name="Yamaguchi K."/>
            <person name="Akita A."/>
            <person name="Matsumoto M."/>
            <person name="Shigenobu S."/>
        </authorList>
    </citation>
    <scope>NUCLEOTIDE SEQUENCE</scope>
</reference>
<proteinExistence type="predicted"/>
<dbReference type="PANTHER" id="PTHR22799:SF1">
    <property type="entry name" value="C-TYPE LECTIN DOMAIN FAMILY 11 MEMBER A"/>
    <property type="match status" value="1"/>
</dbReference>
<keyword evidence="2" id="KW-0964">Secreted</keyword>
<keyword evidence="8" id="KW-1185">Reference proteome</keyword>
<dbReference type="Pfam" id="PF00059">
    <property type="entry name" value="Lectin_C"/>
    <property type="match status" value="1"/>
</dbReference>
<dbReference type="AlphaFoldDB" id="A0AAV3Y6G3"/>
<reference evidence="6 8" key="2">
    <citation type="journal article" date="2021" name="Elife">
        <title>Chloroplast acquisition without the gene transfer in kleptoplastic sea slugs, Plakobranchus ocellatus.</title>
        <authorList>
            <person name="Maeda T."/>
            <person name="Takahashi S."/>
            <person name="Yoshida T."/>
            <person name="Shimamura S."/>
            <person name="Takaki Y."/>
            <person name="Nagai Y."/>
            <person name="Toyoda A."/>
            <person name="Suzuki Y."/>
            <person name="Arimoto A."/>
            <person name="Ishii H."/>
            <person name="Satoh N."/>
            <person name="Nishiyama T."/>
            <person name="Hasebe M."/>
            <person name="Maruyama T."/>
            <person name="Minagawa J."/>
            <person name="Obokata J."/>
            <person name="Shigenobu S."/>
        </authorList>
    </citation>
    <scope>NUCLEOTIDE SEQUENCE [LARGE SCALE GENOMIC DNA]</scope>
</reference>
<keyword evidence="3" id="KW-0732">Signal</keyword>
<comment type="caution">
    <text evidence="6">The sequence shown here is derived from an EMBL/GenBank/DDBJ whole genome shotgun (WGS) entry which is preliminary data.</text>
</comment>
<dbReference type="PANTHER" id="PTHR22799">
    <property type="entry name" value="TETRANECTIN-RELATED"/>
    <property type="match status" value="1"/>
</dbReference>
<evidence type="ECO:0000256" key="4">
    <source>
        <dbReference type="ARBA" id="ARBA00022734"/>
    </source>
</evidence>
<dbReference type="Proteomes" id="UP000735302">
    <property type="component" value="Unassembled WGS sequence"/>
</dbReference>
<dbReference type="GO" id="GO:0030246">
    <property type="term" value="F:carbohydrate binding"/>
    <property type="evidence" value="ECO:0007669"/>
    <property type="project" value="UniProtKB-KW"/>
</dbReference>
<dbReference type="Gene3D" id="3.10.100.10">
    <property type="entry name" value="Mannose-Binding Protein A, subunit A"/>
    <property type="match status" value="1"/>
</dbReference>
<dbReference type="InterPro" id="IPR051663">
    <property type="entry name" value="CLec_Tetranectin-domain"/>
</dbReference>
<evidence type="ECO:0000256" key="1">
    <source>
        <dbReference type="ARBA" id="ARBA00004613"/>
    </source>
</evidence>
<evidence type="ECO:0000313" key="6">
    <source>
        <dbReference type="EMBL" id="GFN78010.1"/>
    </source>
</evidence>
<accession>A0AAV3Y6G3</accession>
<dbReference type="PROSITE" id="PS50041">
    <property type="entry name" value="C_TYPE_LECTIN_2"/>
    <property type="match status" value="1"/>
</dbReference>
<dbReference type="InterPro" id="IPR016187">
    <property type="entry name" value="CTDL_fold"/>
</dbReference>
<gene>
    <name evidence="6" type="ORF">PoB_000451600</name>
    <name evidence="7" type="ORF">PoB_005505500</name>
</gene>
<dbReference type="InterPro" id="IPR001304">
    <property type="entry name" value="C-type_lectin-like"/>
</dbReference>
<organism evidence="6 8">
    <name type="scientific">Plakobranchus ocellatus</name>
    <dbReference type="NCBI Taxonomy" id="259542"/>
    <lineage>
        <taxon>Eukaryota</taxon>
        <taxon>Metazoa</taxon>
        <taxon>Spiralia</taxon>
        <taxon>Lophotrochozoa</taxon>
        <taxon>Mollusca</taxon>
        <taxon>Gastropoda</taxon>
        <taxon>Heterobranchia</taxon>
        <taxon>Euthyneura</taxon>
        <taxon>Panpulmonata</taxon>
        <taxon>Sacoglossa</taxon>
        <taxon>Placobranchoidea</taxon>
        <taxon>Plakobranchidae</taxon>
        <taxon>Plakobranchus</taxon>
    </lineage>
</organism>
<dbReference type="GO" id="GO:0008083">
    <property type="term" value="F:growth factor activity"/>
    <property type="evidence" value="ECO:0007669"/>
    <property type="project" value="TreeGrafter"/>
</dbReference>